<proteinExistence type="predicted"/>
<feature type="region of interest" description="Disordered" evidence="1">
    <location>
        <begin position="1"/>
        <end position="20"/>
    </location>
</feature>
<reference evidence="2 3" key="1">
    <citation type="journal article" date="2018" name="Nat. Ecol. Evol.">
        <title>Genomic signatures of mitonuclear coevolution across populations of Tigriopus californicus.</title>
        <authorList>
            <person name="Barreto F.S."/>
            <person name="Watson E.T."/>
            <person name="Lima T.G."/>
            <person name="Willett C.S."/>
            <person name="Edmands S."/>
            <person name="Li W."/>
            <person name="Burton R.S."/>
        </authorList>
    </citation>
    <scope>NUCLEOTIDE SEQUENCE [LARGE SCALE GENOMIC DNA]</scope>
    <source>
        <strain evidence="2 3">San Diego</strain>
    </source>
</reference>
<gene>
    <name evidence="2" type="ORF">TCAL_16693</name>
</gene>
<keyword evidence="3" id="KW-1185">Reference proteome</keyword>
<evidence type="ECO:0000256" key="1">
    <source>
        <dbReference type="SAM" id="MobiDB-lite"/>
    </source>
</evidence>
<dbReference type="AlphaFoldDB" id="A0A553PM42"/>
<organism evidence="2 3">
    <name type="scientific">Tigriopus californicus</name>
    <name type="common">Marine copepod</name>
    <dbReference type="NCBI Taxonomy" id="6832"/>
    <lineage>
        <taxon>Eukaryota</taxon>
        <taxon>Metazoa</taxon>
        <taxon>Ecdysozoa</taxon>
        <taxon>Arthropoda</taxon>
        <taxon>Crustacea</taxon>
        <taxon>Multicrustacea</taxon>
        <taxon>Hexanauplia</taxon>
        <taxon>Copepoda</taxon>
        <taxon>Harpacticoida</taxon>
        <taxon>Harpacticidae</taxon>
        <taxon>Tigriopus</taxon>
    </lineage>
</organism>
<evidence type="ECO:0000313" key="2">
    <source>
        <dbReference type="EMBL" id="TRY78745.1"/>
    </source>
</evidence>
<comment type="caution">
    <text evidence="2">The sequence shown here is derived from an EMBL/GenBank/DDBJ whole genome shotgun (WGS) entry which is preliminary data.</text>
</comment>
<sequence length="88" mass="10072">MIEQFQRNPGTLFMNGTHGTNRSNMLEYQYLWQAKKSNRWDYFDENYGPSGKKQGLRNGGLYMATPPPKIPARRLPAYGTIPTNAGFN</sequence>
<dbReference type="EMBL" id="VCGU01000003">
    <property type="protein sequence ID" value="TRY78745.1"/>
    <property type="molecule type" value="Genomic_DNA"/>
</dbReference>
<accession>A0A553PM42</accession>
<protein>
    <submittedName>
        <fullName evidence="2">Uncharacterized protein</fullName>
    </submittedName>
</protein>
<evidence type="ECO:0000313" key="3">
    <source>
        <dbReference type="Proteomes" id="UP000318571"/>
    </source>
</evidence>
<name>A0A553PM42_TIGCA</name>
<dbReference type="Proteomes" id="UP000318571">
    <property type="component" value="Chromosome 11"/>
</dbReference>